<feature type="transmembrane region" description="Helical" evidence="6">
    <location>
        <begin position="27"/>
        <end position="48"/>
    </location>
</feature>
<evidence type="ECO:0000256" key="4">
    <source>
        <dbReference type="ARBA" id="ARBA00022989"/>
    </source>
</evidence>
<dbReference type="PANTHER" id="PTHR34187">
    <property type="entry name" value="FGR18P"/>
    <property type="match status" value="1"/>
</dbReference>
<keyword evidence="5 6" id="KW-0472">Membrane</keyword>
<dbReference type="GO" id="GO:0005886">
    <property type="term" value="C:plasma membrane"/>
    <property type="evidence" value="ECO:0007669"/>
    <property type="project" value="UniProtKB-SubCell"/>
</dbReference>
<evidence type="ECO:0000256" key="6">
    <source>
        <dbReference type="SAM" id="Phobius"/>
    </source>
</evidence>
<dbReference type="InterPro" id="IPR052053">
    <property type="entry name" value="IM_YidH-like"/>
</dbReference>
<gene>
    <name evidence="8" type="ORF">SAMN04490239_4485</name>
</gene>
<keyword evidence="4 6" id="KW-1133">Transmembrane helix</keyword>
<dbReference type="RefSeq" id="WP_072939161.1">
    <property type="nucleotide sequence ID" value="NZ_FNSV01000005.1"/>
</dbReference>
<dbReference type="EMBL" id="FNSV01000005">
    <property type="protein sequence ID" value="SEC54462.1"/>
    <property type="molecule type" value="Genomic_DNA"/>
</dbReference>
<dbReference type="AlphaFoldDB" id="A0A1H4TDE4"/>
<comment type="subcellular location">
    <subcellularLocation>
        <location evidence="1">Cell membrane</location>
        <topology evidence="1">Multi-pass membrane protein</topology>
    </subcellularLocation>
</comment>
<evidence type="ECO:0000256" key="1">
    <source>
        <dbReference type="ARBA" id="ARBA00004651"/>
    </source>
</evidence>
<dbReference type="OrthoDB" id="582337at2"/>
<keyword evidence="3 6" id="KW-0812">Transmembrane</keyword>
<accession>A0A1H4TDE4</accession>
<dbReference type="Pfam" id="PF02656">
    <property type="entry name" value="DUF202"/>
    <property type="match status" value="1"/>
</dbReference>
<name>A0A1H4TDE4_9NOCA</name>
<protein>
    <submittedName>
        <fullName evidence="8">Putative membrane protein</fullName>
    </submittedName>
</protein>
<proteinExistence type="predicted"/>
<sequence>MSRDIFGPTQPNTGSTARDHLANERTYLAWHRTGISVAALGVAVAKFAPHRGDHAIAAGFILIGAGLLVSAYGTYRYRVITRQIESGVFAPATFAAVVTSSVVTLLALLAVLVLL</sequence>
<evidence type="ECO:0000256" key="2">
    <source>
        <dbReference type="ARBA" id="ARBA00022475"/>
    </source>
</evidence>
<evidence type="ECO:0000256" key="3">
    <source>
        <dbReference type="ARBA" id="ARBA00022692"/>
    </source>
</evidence>
<keyword evidence="9" id="KW-1185">Reference proteome</keyword>
<dbReference type="Proteomes" id="UP000183561">
    <property type="component" value="Unassembled WGS sequence"/>
</dbReference>
<keyword evidence="2" id="KW-1003">Cell membrane</keyword>
<evidence type="ECO:0000313" key="8">
    <source>
        <dbReference type="EMBL" id="SEC54462.1"/>
    </source>
</evidence>
<evidence type="ECO:0000256" key="5">
    <source>
        <dbReference type="ARBA" id="ARBA00023136"/>
    </source>
</evidence>
<evidence type="ECO:0000313" key="9">
    <source>
        <dbReference type="Proteomes" id="UP000183561"/>
    </source>
</evidence>
<feature type="transmembrane region" description="Helical" evidence="6">
    <location>
        <begin position="87"/>
        <end position="114"/>
    </location>
</feature>
<feature type="transmembrane region" description="Helical" evidence="6">
    <location>
        <begin position="54"/>
        <end position="75"/>
    </location>
</feature>
<feature type="domain" description="DUF202" evidence="7">
    <location>
        <begin position="18"/>
        <end position="80"/>
    </location>
</feature>
<organism evidence="8 9">
    <name type="scientific">Rhodococcus koreensis</name>
    <dbReference type="NCBI Taxonomy" id="99653"/>
    <lineage>
        <taxon>Bacteria</taxon>
        <taxon>Bacillati</taxon>
        <taxon>Actinomycetota</taxon>
        <taxon>Actinomycetes</taxon>
        <taxon>Mycobacteriales</taxon>
        <taxon>Nocardiaceae</taxon>
        <taxon>Rhodococcus</taxon>
    </lineage>
</organism>
<dbReference type="PANTHER" id="PTHR34187:SF2">
    <property type="entry name" value="DUF202 DOMAIN-CONTAINING PROTEIN"/>
    <property type="match status" value="1"/>
</dbReference>
<dbReference type="InterPro" id="IPR003807">
    <property type="entry name" value="DUF202"/>
</dbReference>
<evidence type="ECO:0000259" key="7">
    <source>
        <dbReference type="Pfam" id="PF02656"/>
    </source>
</evidence>
<reference evidence="9" key="1">
    <citation type="submission" date="2016-10" db="EMBL/GenBank/DDBJ databases">
        <authorList>
            <person name="Varghese N."/>
            <person name="Submissions S."/>
        </authorList>
    </citation>
    <scope>NUCLEOTIDE SEQUENCE [LARGE SCALE GENOMIC DNA]</scope>
    <source>
        <strain evidence="9">DSM 44498</strain>
    </source>
</reference>